<sequence length="146" mass="17132">MVMNKEYEDESPRNQDVQEKLAQIAKDDHTLDPYEINFREEFLSGRGPREPFVNEYGVVIGDHMYDSPESPLNNWSKDTDPAVMSGDQWVHPFKDIGFHTRENRDYFERGIKPHSGMFMHPGEDAAYRMDLKVNDEDHGLEKRKDQ</sequence>
<name>A0A916VFZ7_9BACL</name>
<accession>A0A916VFZ7</accession>
<reference evidence="1" key="2">
    <citation type="journal article" date="2021" name="Data Brief">
        <title>Draft genome sequence data of the facultative, thermophilic, xylanolytic bacterium Paenibacillus sp. strain DA-C8.</title>
        <authorList>
            <person name="Chhe C."/>
            <person name="Uke A."/>
            <person name="Baramee S."/>
            <person name="Ungkulpasvich U."/>
            <person name="Tachaapaikoon C."/>
            <person name="Pason P."/>
            <person name="Waeonukul R."/>
            <person name="Ratanakhanokchai K."/>
            <person name="Kosugi A."/>
        </authorList>
    </citation>
    <scope>NUCLEOTIDE SEQUENCE</scope>
    <source>
        <strain evidence="1">DA-C8</strain>
    </source>
</reference>
<evidence type="ECO:0000313" key="1">
    <source>
        <dbReference type="EMBL" id="GFR37971.1"/>
    </source>
</evidence>
<comment type="caution">
    <text evidence="1">The sequence shown here is derived from an EMBL/GenBank/DDBJ whole genome shotgun (WGS) entry which is preliminary data.</text>
</comment>
<evidence type="ECO:0000313" key="2">
    <source>
        <dbReference type="Proteomes" id="UP000654993"/>
    </source>
</evidence>
<dbReference type="Proteomes" id="UP000654993">
    <property type="component" value="Unassembled WGS sequence"/>
</dbReference>
<reference evidence="1" key="1">
    <citation type="submission" date="2020-08" db="EMBL/GenBank/DDBJ databases">
        <authorList>
            <person name="Uke A."/>
            <person name="Chhe C."/>
            <person name="Baramee S."/>
            <person name="Kosugi A."/>
        </authorList>
    </citation>
    <scope>NUCLEOTIDE SEQUENCE</scope>
    <source>
        <strain evidence="1">DA-C8</strain>
    </source>
</reference>
<dbReference type="EMBL" id="BMAQ01000009">
    <property type="protein sequence ID" value="GFR37971.1"/>
    <property type="molecule type" value="Genomic_DNA"/>
</dbReference>
<keyword evidence="2" id="KW-1185">Reference proteome</keyword>
<organism evidence="1 2">
    <name type="scientific">Insulibacter thermoxylanivorax</name>
    <dbReference type="NCBI Taxonomy" id="2749268"/>
    <lineage>
        <taxon>Bacteria</taxon>
        <taxon>Bacillati</taxon>
        <taxon>Bacillota</taxon>
        <taxon>Bacilli</taxon>
        <taxon>Bacillales</taxon>
        <taxon>Paenibacillaceae</taxon>
        <taxon>Insulibacter</taxon>
    </lineage>
</organism>
<dbReference type="InterPro" id="IPR024999">
    <property type="entry name" value="DUF3905"/>
</dbReference>
<evidence type="ECO:0008006" key="3">
    <source>
        <dbReference type="Google" id="ProtNLM"/>
    </source>
</evidence>
<dbReference type="Pfam" id="PF13045">
    <property type="entry name" value="DUF3905"/>
    <property type="match status" value="1"/>
</dbReference>
<protein>
    <recommendedName>
        <fullName evidence="3">DUF3905 domain-containing protein</fullName>
    </recommendedName>
</protein>
<proteinExistence type="predicted"/>
<dbReference type="AlphaFoldDB" id="A0A916VFZ7"/>
<gene>
    <name evidence="1" type="ORF">PRECH8_12670</name>
</gene>